<evidence type="ECO:0000313" key="2">
    <source>
        <dbReference type="Proteomes" id="UP000078486"/>
    </source>
</evidence>
<organism evidence="1 2">
    <name type="scientific">Termitidicoccus mucosus</name>
    <dbReference type="NCBI Taxonomy" id="1184151"/>
    <lineage>
        <taxon>Bacteria</taxon>
        <taxon>Pseudomonadati</taxon>
        <taxon>Verrucomicrobiota</taxon>
        <taxon>Opitutia</taxon>
        <taxon>Opitutales</taxon>
        <taxon>Opitutaceae</taxon>
        <taxon>Termitidicoccus</taxon>
    </lineage>
</organism>
<protein>
    <recommendedName>
        <fullName evidence="3">Uroporphyrinogen decarboxylase (URO-D) domain-containing protein</fullName>
    </recommendedName>
</protein>
<accession>A0A178IK50</accession>
<name>A0A178IK50_9BACT</name>
<sequence length="374" mass="40844">MITDSQNHARWAGQLRAVTAQPLQFCPDFPEIAARWEAWWVFRADRPLLMATAVRKDDGIYRGKALHLVADRTKEWLAATRLQVATAHWVADTLPRIRADIGPCAPAAFLGAPLTLSEAEQTSWNTPTITTWNPPPKLDFSPENPWWCRVLELLALTAEDARGKYLVCLPDMAGAIDILVNLRDPTQLCMDIADESREAVKTAAMQVAAMWTGMFAGAADAVLDRGAGFINWVGAWSDRAYTVPTCDFNALIGPDDFEECCLPSLRSQTQSAGRMCFHLDGPQAARHAPALAAQPWVDAVQYTPGAGTPSAMAKVDMLRGLQQAGKPVLVTTPKNEVLELARALDPRGLAIWVDESISIAEADELAAAIKSFNK</sequence>
<dbReference type="OrthoDB" id="9803687at2"/>
<comment type="caution">
    <text evidence="1">The sequence shown here is derived from an EMBL/GenBank/DDBJ whole genome shotgun (WGS) entry which is preliminary data.</text>
</comment>
<keyword evidence="2" id="KW-1185">Reference proteome</keyword>
<dbReference type="Gene3D" id="3.20.20.210">
    <property type="match status" value="1"/>
</dbReference>
<reference evidence="1 2" key="1">
    <citation type="submission" date="2016-01" db="EMBL/GenBank/DDBJ databases">
        <title>High potential of lignocellulose degradation of a new Verrucomicrobia species.</title>
        <authorList>
            <person name="Wang Y."/>
            <person name="Shi Y."/>
            <person name="Qiu Z."/>
            <person name="Liu S."/>
            <person name="Yang H."/>
        </authorList>
    </citation>
    <scope>NUCLEOTIDE SEQUENCE [LARGE SCALE GENOMIC DNA]</scope>
    <source>
        <strain evidence="1 2">TSB47</strain>
    </source>
</reference>
<dbReference type="Proteomes" id="UP000078486">
    <property type="component" value="Unassembled WGS sequence"/>
</dbReference>
<dbReference type="AlphaFoldDB" id="A0A178IK50"/>
<gene>
    <name evidence="1" type="ORF">AW736_09830</name>
</gene>
<evidence type="ECO:0008006" key="3">
    <source>
        <dbReference type="Google" id="ProtNLM"/>
    </source>
</evidence>
<dbReference type="EMBL" id="LRRQ01000075">
    <property type="protein sequence ID" value="OAM90071.1"/>
    <property type="molecule type" value="Genomic_DNA"/>
</dbReference>
<dbReference type="RefSeq" id="WP_068770102.1">
    <property type="nucleotide sequence ID" value="NZ_CP109796.1"/>
</dbReference>
<dbReference type="STRING" id="1184151.AW736_09830"/>
<dbReference type="InterPro" id="IPR038071">
    <property type="entry name" value="UROD/MetE-like_sf"/>
</dbReference>
<evidence type="ECO:0000313" key="1">
    <source>
        <dbReference type="EMBL" id="OAM90071.1"/>
    </source>
</evidence>
<proteinExistence type="predicted"/>